<keyword evidence="4" id="KW-1185">Reference proteome</keyword>
<dbReference type="InterPro" id="IPR040079">
    <property type="entry name" value="Glutathione_S-Trfase"/>
</dbReference>
<dbReference type="PANTHER" id="PTHR42673:SF4">
    <property type="entry name" value="MALEYLACETOACETATE ISOMERASE"/>
    <property type="match status" value="1"/>
</dbReference>
<dbReference type="Proteomes" id="UP000186513">
    <property type="component" value="Unassembled WGS sequence"/>
</dbReference>
<organism evidence="3 4">
    <name type="scientific">Chitinimonas taiwanensis DSM 18899</name>
    <dbReference type="NCBI Taxonomy" id="1121279"/>
    <lineage>
        <taxon>Bacteria</taxon>
        <taxon>Pseudomonadati</taxon>
        <taxon>Pseudomonadota</taxon>
        <taxon>Betaproteobacteria</taxon>
        <taxon>Neisseriales</taxon>
        <taxon>Chitinibacteraceae</taxon>
        <taxon>Chitinimonas</taxon>
    </lineage>
</organism>
<reference evidence="3 4" key="1">
    <citation type="submission" date="2016-11" db="EMBL/GenBank/DDBJ databases">
        <authorList>
            <person name="Jaros S."/>
            <person name="Januszkiewicz K."/>
            <person name="Wedrychowicz H."/>
        </authorList>
    </citation>
    <scope>NUCLEOTIDE SEQUENCE [LARGE SCALE GENOMIC DNA]</scope>
    <source>
        <strain evidence="3 4">DSM 18899</strain>
    </source>
</reference>
<name>A0A1K2HN90_9NEIS</name>
<dbReference type="InterPro" id="IPR036249">
    <property type="entry name" value="Thioredoxin-like_sf"/>
</dbReference>
<proteinExistence type="predicted"/>
<dbReference type="SUPFAM" id="SSF47616">
    <property type="entry name" value="GST C-terminal domain-like"/>
    <property type="match status" value="1"/>
</dbReference>
<dbReference type="OrthoDB" id="8634103at2"/>
<dbReference type="NCBIfam" id="NF007682">
    <property type="entry name" value="PRK10357.1"/>
    <property type="match status" value="1"/>
</dbReference>
<dbReference type="InterPro" id="IPR010987">
    <property type="entry name" value="Glutathione-S-Trfase_C-like"/>
</dbReference>
<dbReference type="EMBL" id="FPKR01000011">
    <property type="protein sequence ID" value="SFZ78033.1"/>
    <property type="molecule type" value="Genomic_DNA"/>
</dbReference>
<evidence type="ECO:0000259" key="2">
    <source>
        <dbReference type="PROSITE" id="PS50405"/>
    </source>
</evidence>
<dbReference type="Pfam" id="PF13409">
    <property type="entry name" value="GST_N_2"/>
    <property type="match status" value="1"/>
</dbReference>
<dbReference type="Gene3D" id="3.40.30.10">
    <property type="entry name" value="Glutaredoxin"/>
    <property type="match status" value="1"/>
</dbReference>
<sequence length="202" mass="22634">MKLIASLTSPYARKVRIVLQEKRIECPLTVDIPWNADTKVGELNPLGKVPVLVLDDGSTLFDSRVIVEYLDHVSPVTRLIPHDYRHAVQVKRWEALADGICDAAASIFLERKRSEAQQSADWIARQEVKISRGLQALAEDLGERNWCNGESYSLADIAVGVCLGYLDLRFAHIAWRNDYPNLARLADKLAQRPAFADTVPQA</sequence>
<dbReference type="SFLD" id="SFLDS00019">
    <property type="entry name" value="Glutathione_Transferase_(cytos"/>
    <property type="match status" value="1"/>
</dbReference>
<dbReference type="GO" id="GO:0016034">
    <property type="term" value="F:maleylacetoacetate isomerase activity"/>
    <property type="evidence" value="ECO:0007669"/>
    <property type="project" value="TreeGrafter"/>
</dbReference>
<dbReference type="RefSeq" id="WP_072429245.1">
    <property type="nucleotide sequence ID" value="NZ_FPKR01000011.1"/>
</dbReference>
<evidence type="ECO:0000313" key="4">
    <source>
        <dbReference type="Proteomes" id="UP000186513"/>
    </source>
</evidence>
<dbReference type="GO" id="GO:0006749">
    <property type="term" value="P:glutathione metabolic process"/>
    <property type="evidence" value="ECO:0007669"/>
    <property type="project" value="TreeGrafter"/>
</dbReference>
<dbReference type="PANTHER" id="PTHR42673">
    <property type="entry name" value="MALEYLACETOACETATE ISOMERASE"/>
    <property type="match status" value="1"/>
</dbReference>
<dbReference type="PROSITE" id="PS50404">
    <property type="entry name" value="GST_NTER"/>
    <property type="match status" value="1"/>
</dbReference>
<feature type="domain" description="GST N-terminal" evidence="1">
    <location>
        <begin position="1"/>
        <end position="78"/>
    </location>
</feature>
<dbReference type="Pfam" id="PF13410">
    <property type="entry name" value="GST_C_2"/>
    <property type="match status" value="1"/>
</dbReference>
<evidence type="ECO:0000313" key="3">
    <source>
        <dbReference type="EMBL" id="SFZ78033.1"/>
    </source>
</evidence>
<dbReference type="Gene3D" id="1.20.1050.10">
    <property type="match status" value="1"/>
</dbReference>
<protein>
    <submittedName>
        <fullName evidence="3">Glutathione S-transferase</fullName>
    </submittedName>
</protein>
<evidence type="ECO:0000259" key="1">
    <source>
        <dbReference type="PROSITE" id="PS50404"/>
    </source>
</evidence>
<dbReference type="InterPro" id="IPR036282">
    <property type="entry name" value="Glutathione-S-Trfase_C_sf"/>
</dbReference>
<feature type="domain" description="GST C-terminal" evidence="2">
    <location>
        <begin position="83"/>
        <end position="202"/>
    </location>
</feature>
<gene>
    <name evidence="3" type="ORF">SAMN02745887_02741</name>
</gene>
<dbReference type="STRING" id="1121279.SAMN02745887_02741"/>
<dbReference type="SFLD" id="SFLDG00358">
    <property type="entry name" value="Main_(cytGST)"/>
    <property type="match status" value="1"/>
</dbReference>
<dbReference type="CDD" id="cd03205">
    <property type="entry name" value="GST_C_6"/>
    <property type="match status" value="1"/>
</dbReference>
<keyword evidence="3" id="KW-0808">Transferase</keyword>
<dbReference type="AlphaFoldDB" id="A0A1K2HN90"/>
<dbReference type="GO" id="GO:0006559">
    <property type="term" value="P:L-phenylalanine catabolic process"/>
    <property type="evidence" value="ECO:0007669"/>
    <property type="project" value="TreeGrafter"/>
</dbReference>
<dbReference type="PROSITE" id="PS50405">
    <property type="entry name" value="GST_CTER"/>
    <property type="match status" value="1"/>
</dbReference>
<dbReference type="SUPFAM" id="SSF52833">
    <property type="entry name" value="Thioredoxin-like"/>
    <property type="match status" value="1"/>
</dbReference>
<dbReference type="GO" id="GO:0004364">
    <property type="term" value="F:glutathione transferase activity"/>
    <property type="evidence" value="ECO:0007669"/>
    <property type="project" value="TreeGrafter"/>
</dbReference>
<accession>A0A1K2HN90</accession>
<dbReference type="InterPro" id="IPR004045">
    <property type="entry name" value="Glutathione_S-Trfase_N"/>
</dbReference>